<proteinExistence type="predicted"/>
<dbReference type="STRING" id="436010.A0A165Y817"/>
<feature type="binding site" evidence="6">
    <location>
        <begin position="94"/>
        <end position="98"/>
    </location>
    <ligand>
        <name>GTP</name>
        <dbReference type="ChEBI" id="CHEBI:37565"/>
    </ligand>
</feature>
<evidence type="ECO:0000256" key="7">
    <source>
        <dbReference type="PIRSR" id="PIRSR601019-2"/>
    </source>
</evidence>
<evidence type="ECO:0000313" key="8">
    <source>
        <dbReference type="EMBL" id="KZP09302.1"/>
    </source>
</evidence>
<dbReference type="GO" id="GO:0031683">
    <property type="term" value="F:G-protein beta/gamma-subunit complex binding"/>
    <property type="evidence" value="ECO:0007669"/>
    <property type="project" value="InterPro"/>
</dbReference>
<evidence type="ECO:0000256" key="2">
    <source>
        <dbReference type="ARBA" id="ARBA00022741"/>
    </source>
</evidence>
<dbReference type="SMART" id="SM00275">
    <property type="entry name" value="G_alpha"/>
    <property type="match status" value="1"/>
</dbReference>
<organism evidence="8 9">
    <name type="scientific">Athelia psychrophila</name>
    <dbReference type="NCBI Taxonomy" id="1759441"/>
    <lineage>
        <taxon>Eukaryota</taxon>
        <taxon>Fungi</taxon>
        <taxon>Dikarya</taxon>
        <taxon>Basidiomycota</taxon>
        <taxon>Agaricomycotina</taxon>
        <taxon>Agaricomycetes</taxon>
        <taxon>Agaricomycetidae</taxon>
        <taxon>Atheliales</taxon>
        <taxon>Atheliaceae</taxon>
        <taxon>Athelia</taxon>
    </lineage>
</organism>
<dbReference type="OrthoDB" id="5817230at2759"/>
<evidence type="ECO:0000256" key="3">
    <source>
        <dbReference type="ARBA" id="ARBA00022842"/>
    </source>
</evidence>
<accession>A0A165Y817</accession>
<dbReference type="PROSITE" id="PS51882">
    <property type="entry name" value="G_ALPHA"/>
    <property type="match status" value="1"/>
</dbReference>
<sequence length="246" mass="28621">MDNMGVDCEFKSGRRLPWKSLDHNILAIDQLCEKPLIGLYLWQQWVDKHIANWLPSFFENAVHIGQPGYVPNENNVLRVHQVSMGITEIIHMFDVRGQWSYSQWPQRKKWTPCFHDIISIFFCTTLGKYNQMLLEEGKTNQMAESLVLFERTSIILFLNKANIFRAILKVYWPLPLVLVYFPKCMGNPDINKAAGYILLLFMQENHTQLSAYPHLMQATNMTKIWQVFATVKETILQNTLKGSGIL</sequence>
<dbReference type="InterPro" id="IPR027417">
    <property type="entry name" value="P-loop_NTPase"/>
</dbReference>
<keyword evidence="9" id="KW-1185">Reference proteome</keyword>
<dbReference type="InterPro" id="IPR001019">
    <property type="entry name" value="Gprotein_alpha_su"/>
</dbReference>
<keyword evidence="4 6" id="KW-0342">GTP-binding</keyword>
<keyword evidence="2 6" id="KW-0547">Nucleotide-binding</keyword>
<evidence type="ECO:0000256" key="1">
    <source>
        <dbReference type="ARBA" id="ARBA00022723"/>
    </source>
</evidence>
<dbReference type="Gene3D" id="3.40.50.300">
    <property type="entry name" value="P-loop containing nucleotide triphosphate hydrolases"/>
    <property type="match status" value="1"/>
</dbReference>
<dbReference type="InterPro" id="IPR011025">
    <property type="entry name" value="GproteinA_insert"/>
</dbReference>
<gene>
    <name evidence="8" type="ORF">FIBSPDRAFT_914085</name>
</gene>
<feature type="binding site" evidence="7">
    <location>
        <position position="83"/>
    </location>
    <ligand>
        <name>Mg(2+)</name>
        <dbReference type="ChEBI" id="CHEBI:18420"/>
    </ligand>
</feature>
<dbReference type="GO" id="GO:0007189">
    <property type="term" value="P:adenylate cyclase-activating G protein-coupled receptor signaling pathway"/>
    <property type="evidence" value="ECO:0007669"/>
    <property type="project" value="TreeGrafter"/>
</dbReference>
<dbReference type="GO" id="GO:0001664">
    <property type="term" value="F:G protein-coupled receptor binding"/>
    <property type="evidence" value="ECO:0007669"/>
    <property type="project" value="TreeGrafter"/>
</dbReference>
<dbReference type="PANTHER" id="PTHR10218:SF369">
    <property type="entry name" value="GUANINE NUCLEOTIDE-BINDING PROTEIN ALPHA-2 SUBUNIT"/>
    <property type="match status" value="1"/>
</dbReference>
<keyword evidence="3 7" id="KW-0460">Magnesium</keyword>
<name>A0A165Y817_9AGAM</name>
<protein>
    <submittedName>
        <fullName evidence="8">G-alpha-domain-containing protein</fullName>
    </submittedName>
</protein>
<dbReference type="EMBL" id="KV417703">
    <property type="protein sequence ID" value="KZP09302.1"/>
    <property type="molecule type" value="Genomic_DNA"/>
</dbReference>
<dbReference type="FunFam" id="3.40.50.300:FF:000692">
    <property type="entry name" value="Guanine nucleotide-binding protein subunit alpha"/>
    <property type="match status" value="1"/>
</dbReference>
<evidence type="ECO:0000256" key="5">
    <source>
        <dbReference type="ARBA" id="ARBA00023224"/>
    </source>
</evidence>
<keyword evidence="5" id="KW-0807">Transducer</keyword>
<dbReference type="Gene3D" id="1.10.400.10">
    <property type="entry name" value="GI Alpha 1, domain 2-like"/>
    <property type="match status" value="1"/>
</dbReference>
<dbReference type="GO" id="GO:0046872">
    <property type="term" value="F:metal ion binding"/>
    <property type="evidence" value="ECO:0007669"/>
    <property type="project" value="UniProtKB-KW"/>
</dbReference>
<evidence type="ECO:0000313" key="9">
    <source>
        <dbReference type="Proteomes" id="UP000076532"/>
    </source>
</evidence>
<keyword evidence="1 7" id="KW-0479">Metal-binding</keyword>
<dbReference type="GO" id="GO:0005525">
    <property type="term" value="F:GTP binding"/>
    <property type="evidence" value="ECO:0007669"/>
    <property type="project" value="UniProtKB-KW"/>
</dbReference>
<dbReference type="GO" id="GO:0003924">
    <property type="term" value="F:GTPase activity"/>
    <property type="evidence" value="ECO:0007669"/>
    <property type="project" value="InterPro"/>
</dbReference>
<dbReference type="Pfam" id="PF00503">
    <property type="entry name" value="G-alpha"/>
    <property type="match status" value="1"/>
</dbReference>
<dbReference type="SUPFAM" id="SSF52540">
    <property type="entry name" value="P-loop containing nucleoside triphosphate hydrolases"/>
    <property type="match status" value="1"/>
</dbReference>
<reference evidence="8 9" key="1">
    <citation type="journal article" date="2016" name="Mol. Biol. Evol.">
        <title>Comparative Genomics of Early-Diverging Mushroom-Forming Fungi Provides Insights into the Origins of Lignocellulose Decay Capabilities.</title>
        <authorList>
            <person name="Nagy L.G."/>
            <person name="Riley R."/>
            <person name="Tritt A."/>
            <person name="Adam C."/>
            <person name="Daum C."/>
            <person name="Floudas D."/>
            <person name="Sun H."/>
            <person name="Yadav J.S."/>
            <person name="Pangilinan J."/>
            <person name="Larsson K.H."/>
            <person name="Matsuura K."/>
            <person name="Barry K."/>
            <person name="Labutti K."/>
            <person name="Kuo R."/>
            <person name="Ohm R.A."/>
            <person name="Bhattacharya S.S."/>
            <person name="Shirouzu T."/>
            <person name="Yoshinaga Y."/>
            <person name="Martin F.M."/>
            <person name="Grigoriev I.V."/>
            <person name="Hibbett D.S."/>
        </authorList>
    </citation>
    <scope>NUCLEOTIDE SEQUENCE [LARGE SCALE GENOMIC DNA]</scope>
    <source>
        <strain evidence="8 9">CBS 109695</strain>
    </source>
</reference>
<dbReference type="AlphaFoldDB" id="A0A165Y817"/>
<feature type="binding site" evidence="6">
    <location>
        <position position="218"/>
    </location>
    <ligand>
        <name>GTP</name>
        <dbReference type="ChEBI" id="CHEBI:37565"/>
    </ligand>
</feature>
<dbReference type="GO" id="GO:0005834">
    <property type="term" value="C:heterotrimeric G-protein complex"/>
    <property type="evidence" value="ECO:0007669"/>
    <property type="project" value="TreeGrafter"/>
</dbReference>
<dbReference type="PRINTS" id="PR00318">
    <property type="entry name" value="GPROTEINA"/>
</dbReference>
<dbReference type="PANTHER" id="PTHR10218">
    <property type="entry name" value="GTP-BINDING PROTEIN ALPHA SUBUNIT"/>
    <property type="match status" value="1"/>
</dbReference>
<dbReference type="GO" id="GO:0005737">
    <property type="term" value="C:cytoplasm"/>
    <property type="evidence" value="ECO:0007669"/>
    <property type="project" value="TreeGrafter"/>
</dbReference>
<dbReference type="Proteomes" id="UP000076532">
    <property type="component" value="Unassembled WGS sequence"/>
</dbReference>
<evidence type="ECO:0000256" key="6">
    <source>
        <dbReference type="PIRSR" id="PIRSR601019-1"/>
    </source>
</evidence>
<evidence type="ECO:0000256" key="4">
    <source>
        <dbReference type="ARBA" id="ARBA00023134"/>
    </source>
</evidence>